<dbReference type="OrthoDB" id="9774177at2"/>
<protein>
    <submittedName>
        <fullName evidence="6">ChbG/HpnK family deacetylase</fullName>
    </submittedName>
</protein>
<dbReference type="Pfam" id="PF04794">
    <property type="entry name" value="YdjC"/>
    <property type="match status" value="1"/>
</dbReference>
<name>A0A4Q1SCQ1_9BACT</name>
<dbReference type="RefSeq" id="WP_129208168.1">
    <property type="nucleotide sequence ID" value="NZ_BMGU01000003.1"/>
</dbReference>
<dbReference type="GO" id="GO:0046872">
    <property type="term" value="F:metal ion binding"/>
    <property type="evidence" value="ECO:0007669"/>
    <property type="project" value="UniProtKB-KW"/>
</dbReference>
<keyword evidence="5" id="KW-0119">Carbohydrate metabolism</keyword>
<dbReference type="AlphaFoldDB" id="A0A4Q1SCQ1"/>
<dbReference type="EMBL" id="SDMK01000002">
    <property type="protein sequence ID" value="RXS94999.1"/>
    <property type="molecule type" value="Genomic_DNA"/>
</dbReference>
<dbReference type="SUPFAM" id="SSF88713">
    <property type="entry name" value="Glycoside hydrolase/deacetylase"/>
    <property type="match status" value="1"/>
</dbReference>
<evidence type="ECO:0000256" key="4">
    <source>
        <dbReference type="ARBA" id="ARBA00022842"/>
    </source>
</evidence>
<keyword evidence="2" id="KW-0479">Metal-binding</keyword>
<dbReference type="GO" id="GO:0019213">
    <property type="term" value="F:deacetylase activity"/>
    <property type="evidence" value="ECO:0007669"/>
    <property type="project" value="TreeGrafter"/>
</dbReference>
<reference evidence="6 7" key="1">
    <citation type="journal article" date="2016" name="Int. J. Syst. Evol. Microbiol.">
        <title>Acidipila dinghuensis sp. nov., an acidobacterium isolated from forest soil.</title>
        <authorList>
            <person name="Jiang Y.W."/>
            <person name="Wang J."/>
            <person name="Chen M.H."/>
            <person name="Lv Y.Y."/>
            <person name="Qiu L.H."/>
        </authorList>
    </citation>
    <scope>NUCLEOTIDE SEQUENCE [LARGE SCALE GENOMIC DNA]</scope>
    <source>
        <strain evidence="6 7">DHOF10</strain>
    </source>
</reference>
<proteinExistence type="predicted"/>
<comment type="cofactor">
    <cofactor evidence="1">
        <name>Mg(2+)</name>
        <dbReference type="ChEBI" id="CHEBI:18420"/>
    </cofactor>
</comment>
<comment type="caution">
    <text evidence="6">The sequence shown here is derived from an EMBL/GenBank/DDBJ whole genome shotgun (WGS) entry which is preliminary data.</text>
</comment>
<dbReference type="Proteomes" id="UP000290253">
    <property type="component" value="Unassembled WGS sequence"/>
</dbReference>
<dbReference type="GO" id="GO:0005975">
    <property type="term" value="P:carbohydrate metabolic process"/>
    <property type="evidence" value="ECO:0007669"/>
    <property type="project" value="InterPro"/>
</dbReference>
<organism evidence="6 7">
    <name type="scientific">Silvibacterium dinghuense</name>
    <dbReference type="NCBI Taxonomy" id="1560006"/>
    <lineage>
        <taxon>Bacteria</taxon>
        <taxon>Pseudomonadati</taxon>
        <taxon>Acidobacteriota</taxon>
        <taxon>Terriglobia</taxon>
        <taxon>Terriglobales</taxon>
        <taxon>Acidobacteriaceae</taxon>
        <taxon>Silvibacterium</taxon>
    </lineage>
</organism>
<dbReference type="PANTHER" id="PTHR31609:SF1">
    <property type="entry name" value="CARBOHYDRATE DEACETYLASE"/>
    <property type="match status" value="1"/>
</dbReference>
<gene>
    <name evidence="6" type="ORF">ESZ00_10230</name>
</gene>
<dbReference type="InterPro" id="IPR011330">
    <property type="entry name" value="Glyco_hydro/deAcase_b/a-brl"/>
</dbReference>
<dbReference type="GO" id="GO:0016787">
    <property type="term" value="F:hydrolase activity"/>
    <property type="evidence" value="ECO:0007669"/>
    <property type="project" value="UniProtKB-KW"/>
</dbReference>
<evidence type="ECO:0000256" key="3">
    <source>
        <dbReference type="ARBA" id="ARBA00022801"/>
    </source>
</evidence>
<evidence type="ECO:0000313" key="6">
    <source>
        <dbReference type="EMBL" id="RXS94999.1"/>
    </source>
</evidence>
<dbReference type="InterPro" id="IPR006879">
    <property type="entry name" value="YdjC-like"/>
</dbReference>
<evidence type="ECO:0000256" key="5">
    <source>
        <dbReference type="ARBA" id="ARBA00023277"/>
    </source>
</evidence>
<evidence type="ECO:0000313" key="7">
    <source>
        <dbReference type="Proteomes" id="UP000290253"/>
    </source>
</evidence>
<dbReference type="Gene3D" id="3.20.20.370">
    <property type="entry name" value="Glycoside hydrolase/deacetylase"/>
    <property type="match status" value="1"/>
</dbReference>
<keyword evidence="3" id="KW-0378">Hydrolase</keyword>
<evidence type="ECO:0000256" key="1">
    <source>
        <dbReference type="ARBA" id="ARBA00001946"/>
    </source>
</evidence>
<sequence length="286" mass="30587">MPRLIINADDFGLTPGINQSVLELSAARALTSATLMATAPHFAPAAAESSPQRGHLLGVGCHVVLVDGESALPAGETPALAPNGQFRPTLGAFLSQLLRGAISEAEIELEAVSQIRHLQAAGVPVTHVDTHKHTHMFIRVLRPLLRAARACGIRAIRNPFEPEWSIAATHDAPALRKLQVALLRTRRRRFLQMVADAGLATTDGSLGVLATGTLNTATLESILHAMPEGTWELVTHPAYYDMALDTVATRLRASRPIEHAALLEAVPRITAGMPSLELLHFGQISP</sequence>
<keyword evidence="4" id="KW-0460">Magnesium</keyword>
<dbReference type="PANTHER" id="PTHR31609">
    <property type="entry name" value="YDJC DEACETYLASE FAMILY MEMBER"/>
    <property type="match status" value="1"/>
</dbReference>
<accession>A0A4Q1SCQ1</accession>
<evidence type="ECO:0000256" key="2">
    <source>
        <dbReference type="ARBA" id="ARBA00022723"/>
    </source>
</evidence>
<keyword evidence="7" id="KW-1185">Reference proteome</keyword>